<feature type="transmembrane region" description="Helical" evidence="1">
    <location>
        <begin position="36"/>
        <end position="54"/>
    </location>
</feature>
<proteinExistence type="predicted"/>
<protein>
    <submittedName>
        <fullName evidence="2">Uncharacterized protein</fullName>
    </submittedName>
</protein>
<gene>
    <name evidence="2" type="ORF">CALFYP39_02102</name>
</gene>
<dbReference type="RefSeq" id="WP_156600748.1">
    <property type="nucleotide sequence ID" value="NZ_CACRTW010000049.1"/>
</dbReference>
<keyword evidence="1" id="KW-1133">Transmembrane helix</keyword>
<organism evidence="2">
    <name type="scientific">Collinsella aerofaciens</name>
    <dbReference type="NCBI Taxonomy" id="74426"/>
    <lineage>
        <taxon>Bacteria</taxon>
        <taxon>Bacillati</taxon>
        <taxon>Actinomycetota</taxon>
        <taxon>Coriobacteriia</taxon>
        <taxon>Coriobacteriales</taxon>
        <taxon>Coriobacteriaceae</taxon>
        <taxon>Collinsella</taxon>
    </lineage>
</organism>
<dbReference type="AlphaFoldDB" id="A0A6N3E2H5"/>
<keyword evidence="1" id="KW-0472">Membrane</keyword>
<name>A0A6N3E2H5_9ACTN</name>
<keyword evidence="1" id="KW-0812">Transmembrane</keyword>
<accession>A0A6N3E2H5</accession>
<evidence type="ECO:0000313" key="2">
    <source>
        <dbReference type="EMBL" id="VYU35280.1"/>
    </source>
</evidence>
<sequence>MDSATMNAMATYIEAKTYNVRRAADEKFGAVLSTEMIILIGLLALALVTVLAAYSGKLVHVIQMADNVVNKIGISGYPA</sequence>
<dbReference type="EMBL" id="CACRTW010000049">
    <property type="protein sequence ID" value="VYU35280.1"/>
    <property type="molecule type" value="Genomic_DNA"/>
</dbReference>
<evidence type="ECO:0000256" key="1">
    <source>
        <dbReference type="SAM" id="Phobius"/>
    </source>
</evidence>
<reference evidence="2" key="1">
    <citation type="submission" date="2019-11" db="EMBL/GenBank/DDBJ databases">
        <authorList>
            <person name="Feng L."/>
        </authorList>
    </citation>
    <scope>NUCLEOTIDE SEQUENCE</scope>
    <source>
        <strain evidence="2">CaerofaciensLFYP39</strain>
    </source>
</reference>